<proteinExistence type="inferred from homology"/>
<dbReference type="Proteomes" id="UP001558713">
    <property type="component" value="Unassembled WGS sequence"/>
</dbReference>
<evidence type="ECO:0000256" key="2">
    <source>
        <dbReference type="ARBA" id="ARBA00005581"/>
    </source>
</evidence>
<comment type="subcellular location">
    <subcellularLocation>
        <location evidence="1 6">Secreted</location>
    </subcellularLocation>
</comment>
<reference evidence="7 8" key="1">
    <citation type="submission" date="2024-04" db="EMBL/GenBank/DDBJ databases">
        <title>Genome assembly C_amara_ONT_v2.</title>
        <authorList>
            <person name="Yant L."/>
            <person name="Moore C."/>
            <person name="Slenker M."/>
        </authorList>
    </citation>
    <scope>NUCLEOTIDE SEQUENCE [LARGE SCALE GENOMIC DNA]</scope>
    <source>
        <tissue evidence="7">Leaf</tissue>
    </source>
</reference>
<protein>
    <recommendedName>
        <fullName evidence="6">S-protein homolog</fullName>
    </recommendedName>
</protein>
<dbReference type="EMBL" id="JBANAX010000462">
    <property type="protein sequence ID" value="KAL1207968.1"/>
    <property type="molecule type" value="Genomic_DNA"/>
</dbReference>
<organism evidence="7 8">
    <name type="scientific">Cardamine amara subsp. amara</name>
    <dbReference type="NCBI Taxonomy" id="228776"/>
    <lineage>
        <taxon>Eukaryota</taxon>
        <taxon>Viridiplantae</taxon>
        <taxon>Streptophyta</taxon>
        <taxon>Embryophyta</taxon>
        <taxon>Tracheophyta</taxon>
        <taxon>Spermatophyta</taxon>
        <taxon>Magnoliopsida</taxon>
        <taxon>eudicotyledons</taxon>
        <taxon>Gunneridae</taxon>
        <taxon>Pentapetalae</taxon>
        <taxon>rosids</taxon>
        <taxon>malvids</taxon>
        <taxon>Brassicales</taxon>
        <taxon>Brassicaceae</taxon>
        <taxon>Cardamineae</taxon>
        <taxon>Cardamine</taxon>
    </lineage>
</organism>
<keyword evidence="5 6" id="KW-0732">Signal</keyword>
<evidence type="ECO:0000313" key="8">
    <source>
        <dbReference type="Proteomes" id="UP001558713"/>
    </source>
</evidence>
<evidence type="ECO:0000256" key="3">
    <source>
        <dbReference type="ARBA" id="ARBA00022471"/>
    </source>
</evidence>
<evidence type="ECO:0000256" key="6">
    <source>
        <dbReference type="RuleBase" id="RU367044"/>
    </source>
</evidence>
<keyword evidence="8" id="KW-1185">Reference proteome</keyword>
<dbReference type="GO" id="GO:0005576">
    <property type="term" value="C:extracellular region"/>
    <property type="evidence" value="ECO:0007669"/>
    <property type="project" value="UniProtKB-SubCell"/>
</dbReference>
<accession>A0ABD1ANJ2</accession>
<gene>
    <name evidence="7" type="ORF">V5N11_034261</name>
</gene>
<dbReference type="Pfam" id="PF05938">
    <property type="entry name" value="Self-incomp_S1"/>
    <property type="match status" value="1"/>
</dbReference>
<evidence type="ECO:0000313" key="7">
    <source>
        <dbReference type="EMBL" id="KAL1207968.1"/>
    </source>
</evidence>
<comment type="similarity">
    <text evidence="2 6">Belongs to the plant self-incompatibility (S1) protein family.</text>
</comment>
<dbReference type="PANTHER" id="PTHR31232:SF133">
    <property type="entry name" value="S-PROTEIN HOMOLOG"/>
    <property type="match status" value="1"/>
</dbReference>
<dbReference type="InterPro" id="IPR010264">
    <property type="entry name" value="Self-incomp_S1"/>
</dbReference>
<feature type="signal peptide" evidence="6">
    <location>
        <begin position="1"/>
        <end position="25"/>
    </location>
</feature>
<evidence type="ECO:0000256" key="1">
    <source>
        <dbReference type="ARBA" id="ARBA00004613"/>
    </source>
</evidence>
<sequence>MTFTNKPHYILMFMISSILVLFATSLDISNDAAEGPSSGSSGDNFLNQAKRHVVIHNVVANRKPLNVHCKSSEVDLGVIQMPWGHTWDFSFYINSPPTTKYRCHFTWYKGGDHYFDIFLVSRDDNPFGKTPACTECIWDVGRDKVYPMCRKNPGGSESYCFKWDVNT</sequence>
<name>A0ABD1ANJ2_CARAN</name>
<keyword evidence="3 6" id="KW-0713">Self-incompatibility</keyword>
<evidence type="ECO:0000256" key="4">
    <source>
        <dbReference type="ARBA" id="ARBA00022525"/>
    </source>
</evidence>
<dbReference type="GO" id="GO:0060320">
    <property type="term" value="P:rejection of self pollen"/>
    <property type="evidence" value="ECO:0007669"/>
    <property type="project" value="UniProtKB-KW"/>
</dbReference>
<dbReference type="PANTHER" id="PTHR31232">
    <property type="match status" value="1"/>
</dbReference>
<evidence type="ECO:0000256" key="5">
    <source>
        <dbReference type="ARBA" id="ARBA00022729"/>
    </source>
</evidence>
<comment type="caution">
    <text evidence="7">The sequence shown here is derived from an EMBL/GenBank/DDBJ whole genome shotgun (WGS) entry which is preliminary data.</text>
</comment>
<feature type="chain" id="PRO_5044533296" description="S-protein homolog" evidence="6">
    <location>
        <begin position="26"/>
        <end position="167"/>
    </location>
</feature>
<keyword evidence="4 6" id="KW-0964">Secreted</keyword>
<dbReference type="AlphaFoldDB" id="A0ABD1ANJ2"/>